<reference evidence="1" key="1">
    <citation type="submission" date="2020-05" db="EMBL/GenBank/DDBJ databases">
        <authorList>
            <person name="Chiriac C."/>
            <person name="Salcher M."/>
            <person name="Ghai R."/>
            <person name="Kavagutti S V."/>
        </authorList>
    </citation>
    <scope>NUCLEOTIDE SEQUENCE</scope>
</reference>
<sequence>MEEKYYDNLLKLIVDARMHVIKNNIKIRSADDPKRLLIGFTDDCNTWFLIRLSHIRGRKAFTGITEYVSKLFQSWIINGKERIVLANFINDIDSADDFSNYINRIIKLKAFW</sequence>
<protein>
    <submittedName>
        <fullName evidence="1">Uncharacterized protein</fullName>
    </submittedName>
</protein>
<gene>
    <name evidence="1" type="ORF">UFOVP1290_2</name>
</gene>
<dbReference type="EMBL" id="LR797252">
    <property type="protein sequence ID" value="CAB4196482.1"/>
    <property type="molecule type" value="Genomic_DNA"/>
</dbReference>
<evidence type="ECO:0000313" key="1">
    <source>
        <dbReference type="EMBL" id="CAB4196482.1"/>
    </source>
</evidence>
<name>A0A6J5RKB1_9CAUD</name>
<organism evidence="1">
    <name type="scientific">uncultured Caudovirales phage</name>
    <dbReference type="NCBI Taxonomy" id="2100421"/>
    <lineage>
        <taxon>Viruses</taxon>
        <taxon>Duplodnaviria</taxon>
        <taxon>Heunggongvirae</taxon>
        <taxon>Uroviricota</taxon>
        <taxon>Caudoviricetes</taxon>
        <taxon>Peduoviridae</taxon>
        <taxon>Maltschvirus</taxon>
        <taxon>Maltschvirus maltsch</taxon>
    </lineage>
</organism>
<accession>A0A6J5RKB1</accession>
<proteinExistence type="predicted"/>